<dbReference type="AlphaFoldDB" id="A0A8S1PV20"/>
<dbReference type="InterPro" id="IPR000719">
    <property type="entry name" value="Prot_kinase_dom"/>
</dbReference>
<dbReference type="GO" id="GO:0004672">
    <property type="term" value="F:protein kinase activity"/>
    <property type="evidence" value="ECO:0007669"/>
    <property type="project" value="InterPro"/>
</dbReference>
<dbReference type="OrthoDB" id="299996at2759"/>
<reference evidence="2" key="1">
    <citation type="submission" date="2021-01" db="EMBL/GenBank/DDBJ databases">
        <authorList>
            <consortium name="Genoscope - CEA"/>
            <person name="William W."/>
        </authorList>
    </citation>
    <scope>NUCLEOTIDE SEQUENCE</scope>
</reference>
<keyword evidence="3" id="KW-1185">Reference proteome</keyword>
<dbReference type="Proteomes" id="UP000692954">
    <property type="component" value="Unassembled WGS sequence"/>
</dbReference>
<evidence type="ECO:0000313" key="3">
    <source>
        <dbReference type="Proteomes" id="UP000692954"/>
    </source>
</evidence>
<proteinExistence type="predicted"/>
<dbReference type="GO" id="GO:0005524">
    <property type="term" value="F:ATP binding"/>
    <property type="evidence" value="ECO:0007669"/>
    <property type="project" value="InterPro"/>
</dbReference>
<dbReference type="EMBL" id="CAJJDN010000088">
    <property type="protein sequence ID" value="CAD8107147.1"/>
    <property type="molecule type" value="Genomic_DNA"/>
</dbReference>
<protein>
    <recommendedName>
        <fullName evidence="1">Protein kinase domain-containing protein</fullName>
    </recommendedName>
</protein>
<feature type="domain" description="Protein kinase" evidence="1">
    <location>
        <begin position="7"/>
        <end position="264"/>
    </location>
</feature>
<dbReference type="Pfam" id="PF00069">
    <property type="entry name" value="Pkinase"/>
    <property type="match status" value="1"/>
</dbReference>
<dbReference type="PROSITE" id="PS50011">
    <property type="entry name" value="PROTEIN_KINASE_DOM"/>
    <property type="match status" value="1"/>
</dbReference>
<accession>A0A8S1PV20</accession>
<gene>
    <name evidence="2" type="ORF">PSON_ATCC_30995.1.T0880142</name>
</gene>
<name>A0A8S1PV20_9CILI</name>
<evidence type="ECO:0000259" key="1">
    <source>
        <dbReference type="PROSITE" id="PS50011"/>
    </source>
</evidence>
<sequence>MFQLSRYIEIKLCYVDSEFLVYFAKENSTKRPVELKIQNSQHHHYQKHFLNIEMKILLKLKGINGIPEIIDYGYTSNQKFYLVSEQTGHNLQQYIDAKKQLGATTIIYIGQQLIGILEKIHALNIYHKNLGPQNISLLKNQVYLHGFYFNLLDDEEKIIFREKSFQNKQPTQSCSLSFIDDLESLGYLIRFLVDYELNKNQNGNYGSNQTKIIFRNYFELLSKIQSITPFPYLHLQKLIYRIVTKCLSDDHIIKIKQNSKQLSLKQNRKQTNNLSIIKEDELENIVSKNFVKINITPFLKDIINSSIDFENNTNESCEVFEEQCQISEMIQNLQNQSIRTRSIASLCHYKQ</sequence>
<evidence type="ECO:0000313" key="2">
    <source>
        <dbReference type="EMBL" id="CAD8107147.1"/>
    </source>
</evidence>
<comment type="caution">
    <text evidence="2">The sequence shown here is derived from an EMBL/GenBank/DDBJ whole genome shotgun (WGS) entry which is preliminary data.</text>
</comment>
<organism evidence="2 3">
    <name type="scientific">Paramecium sonneborni</name>
    <dbReference type="NCBI Taxonomy" id="65129"/>
    <lineage>
        <taxon>Eukaryota</taxon>
        <taxon>Sar</taxon>
        <taxon>Alveolata</taxon>
        <taxon>Ciliophora</taxon>
        <taxon>Intramacronucleata</taxon>
        <taxon>Oligohymenophorea</taxon>
        <taxon>Peniculida</taxon>
        <taxon>Parameciidae</taxon>
        <taxon>Paramecium</taxon>
    </lineage>
</organism>